<dbReference type="GO" id="GO:0007019">
    <property type="term" value="P:microtubule depolymerization"/>
    <property type="evidence" value="ECO:0000318"/>
    <property type="project" value="GO_Central"/>
</dbReference>
<dbReference type="EMBL" id="DS469515">
    <property type="protein sequence ID" value="EDO48183.1"/>
    <property type="molecule type" value="Genomic_DNA"/>
</dbReference>
<protein>
    <submittedName>
        <fullName evidence="2">Uncharacterized protein</fullName>
    </submittedName>
</protein>
<dbReference type="OMA" id="ARESKDC"/>
<keyword evidence="3" id="KW-1185">Reference proteome</keyword>
<evidence type="ECO:0000313" key="2">
    <source>
        <dbReference type="EMBL" id="EDO48183.1"/>
    </source>
</evidence>
<dbReference type="HOGENOM" id="CLU_323977_0_0_1"/>
<evidence type="ECO:0000313" key="3">
    <source>
        <dbReference type="Proteomes" id="UP000001593"/>
    </source>
</evidence>
<accession>A7RK37</accession>
<dbReference type="PANTHER" id="PTHR19845">
    <property type="entry name" value="KATANIN P80 SUBUNIT"/>
    <property type="match status" value="1"/>
</dbReference>
<sequence>MLTVSLVGKKFSCSIQLQILSEKEGGGFELALNAGEKCSERSQAVSQVSASLNVTIQSGCKNRVTRCQEMLMFLQEQAIPKTMNVMKVHMVSGETKQLQRDGMKLFNCIRTSRRERERIKDRSTSQERLLSSRGYASDSERYSKFSSRSRSTDSFISSRCNVSDADTSRHVKTKLPKAGIFRERKMRAASLERLGSSISSLDLPARRKELEVESDREVQSKSSHHARCLESSDFEKKFEKHRKGRVSTKKSPRKNVEKVTKEHSKKLLQEEMTVKASTSAVCGKTNVNRGLTLELKRQDTFKNGNSGDSETKHGSKAYFKSRSLMEIPSLCPKNVDRVSDRKYESSTEKSSLPVEERRASTLPSRSGTPRLTKIDVVDDNAALRAFARRITRAIINSAVTLLVDRVVIDLPSTGSNDSEQLLNDEVVTATNDKTLEGKLSSLIAIETSIKEADCRSCCIYSSRSIANSGQTTSVATQTEAARESKDCNLGHPARPVAPGRDAVATKPVHLSVQNFKDLKMWQNGEKLPEMVTDLRDAAIKQSIILPWKDKSSLPHFWSSESALSLQVDNNHPENSSLSLQLYDVYQDVRDKLERSLASRDIPNYSIVLSESRKYSHTRRYSWGCPENLNAVDQYPWSSEESGDGEHCSPRREGVSCKTGLVSRSSEQEDVVLEGLFSHHRDVCERLSHRTRVVVRVQELWCRGEAIGALTACLVLTGRTAGVDVLSSDGFASLNTTSATKDNALFLNIIQQLPTRSSSWTWGMCHILLPHLKDFISTRMHSSHVCMACNILHLIVQKVSGFLLRRHTTSREPPEVISNCLSELTDIETRTDEVLVVLHNKALTKCTEDTLILRSVLSELLLAIRTLRRLQGPDTGRNTTSQKCTEGRLILPS</sequence>
<feature type="region of interest" description="Disordered" evidence="1">
    <location>
        <begin position="337"/>
        <end position="367"/>
    </location>
</feature>
<feature type="region of interest" description="Disordered" evidence="1">
    <location>
        <begin position="872"/>
        <end position="892"/>
    </location>
</feature>
<feature type="region of interest" description="Disordered" evidence="1">
    <location>
        <begin position="477"/>
        <end position="499"/>
    </location>
</feature>
<organism evidence="2 3">
    <name type="scientific">Nematostella vectensis</name>
    <name type="common">Starlet sea anemone</name>
    <dbReference type="NCBI Taxonomy" id="45351"/>
    <lineage>
        <taxon>Eukaryota</taxon>
        <taxon>Metazoa</taxon>
        <taxon>Cnidaria</taxon>
        <taxon>Anthozoa</taxon>
        <taxon>Hexacorallia</taxon>
        <taxon>Actiniaria</taxon>
        <taxon>Edwardsiidae</taxon>
        <taxon>Nematostella</taxon>
    </lineage>
</organism>
<feature type="compositionally biased region" description="Basic and acidic residues" evidence="1">
    <location>
        <begin position="337"/>
        <end position="347"/>
    </location>
</feature>
<feature type="region of interest" description="Disordered" evidence="1">
    <location>
        <begin position="239"/>
        <end position="260"/>
    </location>
</feature>
<proteinExistence type="predicted"/>
<dbReference type="InParanoid" id="A7RK37"/>
<feature type="compositionally biased region" description="Basic residues" evidence="1">
    <location>
        <begin position="239"/>
        <end position="253"/>
    </location>
</feature>
<name>A7RK37_NEMVE</name>
<dbReference type="GO" id="GO:0008352">
    <property type="term" value="C:katanin complex"/>
    <property type="evidence" value="ECO:0000318"/>
    <property type="project" value="GO_Central"/>
</dbReference>
<gene>
    <name evidence="2" type="ORF">NEMVEDRAFT_v1g198268</name>
</gene>
<dbReference type="PANTHER" id="PTHR19845:SF0">
    <property type="entry name" value="KATANIN P80 WD40 REPEAT-CONTAINING SUBUNIT B1"/>
    <property type="match status" value="1"/>
</dbReference>
<reference evidence="2 3" key="1">
    <citation type="journal article" date="2007" name="Science">
        <title>Sea anemone genome reveals ancestral eumetazoan gene repertoire and genomic organization.</title>
        <authorList>
            <person name="Putnam N.H."/>
            <person name="Srivastava M."/>
            <person name="Hellsten U."/>
            <person name="Dirks B."/>
            <person name="Chapman J."/>
            <person name="Salamov A."/>
            <person name="Terry A."/>
            <person name="Shapiro H."/>
            <person name="Lindquist E."/>
            <person name="Kapitonov V.V."/>
            <person name="Jurka J."/>
            <person name="Genikhovich G."/>
            <person name="Grigoriev I.V."/>
            <person name="Lucas S.M."/>
            <person name="Steele R.E."/>
            <person name="Finnerty J.R."/>
            <person name="Technau U."/>
            <person name="Martindale M.Q."/>
            <person name="Rokhsar D.S."/>
        </authorList>
    </citation>
    <scope>NUCLEOTIDE SEQUENCE [LARGE SCALE GENOMIC DNA]</scope>
    <source>
        <strain evidence="3">CH2 X CH6</strain>
    </source>
</reference>
<dbReference type="AlphaFoldDB" id="A7RK37"/>
<evidence type="ECO:0000256" key="1">
    <source>
        <dbReference type="SAM" id="MobiDB-lite"/>
    </source>
</evidence>
<dbReference type="Proteomes" id="UP000001593">
    <property type="component" value="Unassembled WGS sequence"/>
</dbReference>